<dbReference type="GO" id="GO:0005615">
    <property type="term" value="C:extracellular space"/>
    <property type="evidence" value="ECO:0007669"/>
    <property type="project" value="TreeGrafter"/>
</dbReference>
<evidence type="ECO:0000313" key="7">
    <source>
        <dbReference type="RefSeq" id="XP_026686984.1"/>
    </source>
</evidence>
<gene>
    <name evidence="7" type="primary">LOC103519858</name>
</gene>
<dbReference type="Proteomes" id="UP000079169">
    <property type="component" value="Unplaced"/>
</dbReference>
<dbReference type="InterPro" id="IPR001611">
    <property type="entry name" value="Leu-rich_rpt"/>
</dbReference>
<dbReference type="RefSeq" id="XP_026686984.1">
    <property type="nucleotide sequence ID" value="XM_026831183.1"/>
</dbReference>
<dbReference type="GO" id="GO:0031012">
    <property type="term" value="C:extracellular matrix"/>
    <property type="evidence" value="ECO:0007669"/>
    <property type="project" value="TreeGrafter"/>
</dbReference>
<dbReference type="KEGG" id="dci:103519858"/>
<evidence type="ECO:0000256" key="3">
    <source>
        <dbReference type="ARBA" id="ARBA00022737"/>
    </source>
</evidence>
<proteinExistence type="predicted"/>
<dbReference type="PANTHER" id="PTHR24373">
    <property type="entry name" value="SLIT RELATED LEUCINE-RICH REPEAT NEURONAL PROTEIN"/>
    <property type="match status" value="1"/>
</dbReference>
<feature type="signal peptide" evidence="5">
    <location>
        <begin position="1"/>
        <end position="23"/>
    </location>
</feature>
<keyword evidence="6" id="KW-1185">Reference proteome</keyword>
<keyword evidence="4" id="KW-0472">Membrane</keyword>
<dbReference type="SUPFAM" id="SSF52058">
    <property type="entry name" value="L domain-like"/>
    <property type="match status" value="1"/>
</dbReference>
<evidence type="ECO:0000313" key="6">
    <source>
        <dbReference type="Proteomes" id="UP000079169"/>
    </source>
</evidence>
<dbReference type="Gene3D" id="3.80.10.10">
    <property type="entry name" value="Ribonuclease Inhibitor"/>
    <property type="match status" value="3"/>
</dbReference>
<keyword evidence="2 5" id="KW-0732">Signal</keyword>
<protein>
    <submittedName>
        <fullName evidence="7">Protein singed wings 2</fullName>
    </submittedName>
</protein>
<evidence type="ECO:0000256" key="5">
    <source>
        <dbReference type="SAM" id="SignalP"/>
    </source>
</evidence>
<keyword evidence="3" id="KW-0677">Repeat</keyword>
<name>A0A3Q0JEZ7_DIACI</name>
<feature type="transmembrane region" description="Helical" evidence="4">
    <location>
        <begin position="506"/>
        <end position="526"/>
    </location>
</feature>
<dbReference type="SMART" id="SM00369">
    <property type="entry name" value="LRR_TYP"/>
    <property type="match status" value="3"/>
</dbReference>
<dbReference type="InterPro" id="IPR050328">
    <property type="entry name" value="Dev_Immune_Receptor"/>
</dbReference>
<dbReference type="Pfam" id="PF13855">
    <property type="entry name" value="LRR_8"/>
    <property type="match status" value="2"/>
</dbReference>
<dbReference type="AlphaFoldDB" id="A0A3Q0JEZ7"/>
<reference evidence="7" key="1">
    <citation type="submission" date="2025-08" db="UniProtKB">
        <authorList>
            <consortium name="RefSeq"/>
        </authorList>
    </citation>
    <scope>IDENTIFICATION</scope>
</reference>
<sequence>MELGILWSIALCSLASLIFRATSTKLSPEPGGLCTSSVYRCDIRSEARRLTCAGTLHGVHAFPHELHNRIRFLSLCKWYQNYFNPELLRLYNKIEKFTLSRSIITRLVYDFPPLHKLKVIIMANLDLEDLSTTTFHSVPHLRVLDIRGNKFLTLSSAMLDNLPDLHQVYLEGKAPYQVIIMANLDLEDLSTTTFHSVPHLRVLDIRGNKFLTLSSAMLDNLPDLHQVYLEGKEYMCKDELLWIADDSRPGNLILDRHEMVCGWKYPGLGVEPVMRILKKMNAECPSDPPYHCMCMLDNAVENLPPESLENSETLPSQELPPLIEDTGRSSGNLVPIITVDCSYRKLNRLPDKLPDNTTTVLAQGNQITDISLLLTNQHYSHILDLILDYNPIKSIDRLEGAVWLQTFRNLSLRGNKLTQLPTYALDNALERNPNVNHIYLGDNPWKCDCRFTPGFQDLMVKYESVIPDPMNIRCAVNEDPAISQQPIRTLSKSLICSSDQSNIQPLLLLNIGLLTSIMFVLLKFCYDYIMYKKFGQLPWIITIIP</sequence>
<dbReference type="InterPro" id="IPR003591">
    <property type="entry name" value="Leu-rich_rpt_typical-subtyp"/>
</dbReference>
<feature type="chain" id="PRO_5018128700" evidence="5">
    <location>
        <begin position="24"/>
        <end position="545"/>
    </location>
</feature>
<keyword evidence="4" id="KW-1133">Transmembrane helix</keyword>
<dbReference type="STRING" id="121845.A0A3Q0JEZ7"/>
<keyword evidence="1" id="KW-0433">Leucine-rich repeat</keyword>
<dbReference type="InterPro" id="IPR032675">
    <property type="entry name" value="LRR_dom_sf"/>
</dbReference>
<evidence type="ECO:0000256" key="4">
    <source>
        <dbReference type="SAM" id="Phobius"/>
    </source>
</evidence>
<organism evidence="6 7">
    <name type="scientific">Diaphorina citri</name>
    <name type="common">Asian citrus psyllid</name>
    <dbReference type="NCBI Taxonomy" id="121845"/>
    <lineage>
        <taxon>Eukaryota</taxon>
        <taxon>Metazoa</taxon>
        <taxon>Ecdysozoa</taxon>
        <taxon>Arthropoda</taxon>
        <taxon>Hexapoda</taxon>
        <taxon>Insecta</taxon>
        <taxon>Pterygota</taxon>
        <taxon>Neoptera</taxon>
        <taxon>Paraneoptera</taxon>
        <taxon>Hemiptera</taxon>
        <taxon>Sternorrhyncha</taxon>
        <taxon>Psylloidea</taxon>
        <taxon>Psyllidae</taxon>
        <taxon>Diaphorininae</taxon>
        <taxon>Diaphorina</taxon>
    </lineage>
</organism>
<dbReference type="PaxDb" id="121845-A0A3Q0JEZ7"/>
<dbReference type="GeneID" id="103519858"/>
<evidence type="ECO:0000256" key="1">
    <source>
        <dbReference type="ARBA" id="ARBA00022614"/>
    </source>
</evidence>
<evidence type="ECO:0000256" key="2">
    <source>
        <dbReference type="ARBA" id="ARBA00022729"/>
    </source>
</evidence>
<keyword evidence="4" id="KW-0812">Transmembrane</keyword>
<accession>A0A3Q0JEZ7</accession>
<dbReference type="PANTHER" id="PTHR24373:SF387">
    <property type="entry name" value="LEUCINE-RICH REPEATS AND IMMUNOGLOBULIN-LIKE DOMAINS PROTEIN SMA-10"/>
    <property type="match status" value="1"/>
</dbReference>